<reference evidence="2" key="1">
    <citation type="journal article" date="2016" name="Ticks Tick Borne Dis.">
        <title>De novo assembly and annotation of the salivary gland transcriptome of Rhipicephalus appendiculatus male and female ticks during blood feeding.</title>
        <authorList>
            <person name="de Castro M.H."/>
            <person name="de Klerk D."/>
            <person name="Pienaar R."/>
            <person name="Latif A.A."/>
            <person name="Rees D.J."/>
            <person name="Mans B.J."/>
        </authorList>
    </citation>
    <scope>NUCLEOTIDE SEQUENCE</scope>
    <source>
        <tissue evidence="2">Salivary glands</tissue>
    </source>
</reference>
<dbReference type="EMBL" id="GEDV01010478">
    <property type="protein sequence ID" value="JAP78079.1"/>
    <property type="molecule type" value="Transcribed_RNA"/>
</dbReference>
<name>A0A131YFP5_RHIAP</name>
<keyword evidence="1" id="KW-0732">Signal</keyword>
<dbReference type="PROSITE" id="PS51257">
    <property type="entry name" value="PROKAR_LIPOPROTEIN"/>
    <property type="match status" value="1"/>
</dbReference>
<evidence type="ECO:0000313" key="2">
    <source>
        <dbReference type="EMBL" id="JAP78079.1"/>
    </source>
</evidence>
<accession>A0A131YFP5</accession>
<dbReference type="GO" id="GO:0008237">
    <property type="term" value="F:metallopeptidase activity"/>
    <property type="evidence" value="ECO:0007669"/>
    <property type="project" value="InterPro"/>
</dbReference>
<feature type="chain" id="PRO_5007285076" evidence="1">
    <location>
        <begin position="19"/>
        <end position="231"/>
    </location>
</feature>
<dbReference type="AlphaFoldDB" id="A0A131YFP5"/>
<evidence type="ECO:0000256" key="1">
    <source>
        <dbReference type="SAM" id="SignalP"/>
    </source>
</evidence>
<dbReference type="SUPFAM" id="SSF55486">
    <property type="entry name" value="Metalloproteases ('zincins'), catalytic domain"/>
    <property type="match status" value="1"/>
</dbReference>
<organism evidence="2">
    <name type="scientific">Rhipicephalus appendiculatus</name>
    <name type="common">Brown ear tick</name>
    <dbReference type="NCBI Taxonomy" id="34631"/>
    <lineage>
        <taxon>Eukaryota</taxon>
        <taxon>Metazoa</taxon>
        <taxon>Ecdysozoa</taxon>
        <taxon>Arthropoda</taxon>
        <taxon>Chelicerata</taxon>
        <taxon>Arachnida</taxon>
        <taxon>Acari</taxon>
        <taxon>Parasitiformes</taxon>
        <taxon>Ixodida</taxon>
        <taxon>Ixodoidea</taxon>
        <taxon>Ixodidae</taxon>
        <taxon>Rhipicephalinae</taxon>
        <taxon>Rhipicephalus</taxon>
        <taxon>Rhipicephalus</taxon>
    </lineage>
</organism>
<proteinExistence type="predicted"/>
<sequence length="231" mass="26069">MPRPVVVFLFLFMQGCIAKDTTTQKPGNHPALVWSNGEKRIGDGVTLSAYIFYDSNHYRNKAHQKNVTAYFKKLFNQTQQYLNNQSIMISINVRNVTLNKTLEVNTSKTILNGSATLKSLQNYSETYSLTNDSVVFLFTNKSINVEDNAGSPFPANTLSTFGTFCSSNRSAAIVVQRPGNPSYLYTLKATVEVLGSKNFYTFKREDIDKMEKIFSHCHINKTEVAEESEEE</sequence>
<dbReference type="Gene3D" id="3.40.390.10">
    <property type="entry name" value="Collagenase (Catalytic Domain)"/>
    <property type="match status" value="1"/>
</dbReference>
<feature type="signal peptide" evidence="1">
    <location>
        <begin position="1"/>
        <end position="18"/>
    </location>
</feature>
<protein>
    <submittedName>
        <fullName evidence="2">28 kDa Metastriate family member</fullName>
    </submittedName>
</protein>
<dbReference type="InterPro" id="IPR024079">
    <property type="entry name" value="MetalloPept_cat_dom_sf"/>
</dbReference>